<evidence type="ECO:0000313" key="2">
    <source>
        <dbReference type="Proteomes" id="UP001209694"/>
    </source>
</evidence>
<protein>
    <submittedName>
        <fullName evidence="1">WbqC family protein</fullName>
    </submittedName>
</protein>
<dbReference type="InterPro" id="IPR014985">
    <property type="entry name" value="WbqC"/>
</dbReference>
<dbReference type="EMBL" id="JAMQQD010000005">
    <property type="protein sequence ID" value="MCW7516296.1"/>
    <property type="molecule type" value="Genomic_DNA"/>
</dbReference>
<name>A0AAW5V3Q6_9LEPT</name>
<accession>A0AAW5V3Q6</accession>
<reference evidence="1" key="1">
    <citation type="submission" date="2022-06" db="EMBL/GenBank/DDBJ databases">
        <title>Leptospira isolates from biofilms formed at urban environments.</title>
        <authorList>
            <person name="Ribeiro P.S."/>
            <person name="Sousa T."/>
            <person name="Carvalho N."/>
            <person name="Aburjaile F."/>
            <person name="Neves F."/>
            <person name="Oliveira D."/>
            <person name="Blanco L."/>
            <person name="Lima J."/>
            <person name="Costa F."/>
            <person name="Brenig B."/>
            <person name="Soares S."/>
            <person name="Ramos R."/>
            <person name="Goes-Neto A."/>
            <person name="Matiuzzi M."/>
            <person name="Azevedo V."/>
            <person name="Ristow P."/>
        </authorList>
    </citation>
    <scope>NUCLEOTIDE SEQUENCE</scope>
    <source>
        <strain evidence="1">VSF7</strain>
    </source>
</reference>
<dbReference type="Pfam" id="PF08889">
    <property type="entry name" value="WbqC"/>
    <property type="match status" value="1"/>
</dbReference>
<gene>
    <name evidence="1" type="ORF">ND810_14105</name>
</gene>
<dbReference type="AlphaFoldDB" id="A0AAW5V3Q6"/>
<comment type="caution">
    <text evidence="1">The sequence shown here is derived from an EMBL/GenBank/DDBJ whole genome shotgun (WGS) entry which is preliminary data.</text>
</comment>
<dbReference type="Proteomes" id="UP001209694">
    <property type="component" value="Unassembled WGS sequence"/>
</dbReference>
<evidence type="ECO:0000313" key="1">
    <source>
        <dbReference type="EMBL" id="MCW7516296.1"/>
    </source>
</evidence>
<organism evidence="1 2">
    <name type="scientific">Leptospira levettii</name>
    <dbReference type="NCBI Taxonomy" id="2023178"/>
    <lineage>
        <taxon>Bacteria</taxon>
        <taxon>Pseudomonadati</taxon>
        <taxon>Spirochaetota</taxon>
        <taxon>Spirochaetia</taxon>
        <taxon>Leptospirales</taxon>
        <taxon>Leptospiraceae</taxon>
        <taxon>Leptospira</taxon>
    </lineage>
</organism>
<sequence>MSLRFICLSDMISIMQPTYLPWAGYFNLIYRSDHFVFLDDVKVEKSSWHVRNRVLENGNVVFLTLNIKGSRLNLINEVIIDENSQWRKKHIIRLRQAYAKTQYGNSVIELLSPIYEDKNIVSLSQLNQTIIKSIMVRLGIDTKVYLSSELNIDGKRSERLLAICNHFSETHYLSPEGSRDYITEDGVLEENKITVEYQSYTPAIYSQYRTSEFFSHLSIIDVISNIGWEKTFDYIKG</sequence>
<proteinExistence type="predicted"/>
<dbReference type="RefSeq" id="WP_265355992.1">
    <property type="nucleotide sequence ID" value="NZ_JAMQPS010000002.1"/>
</dbReference>